<feature type="transmembrane region" description="Helical" evidence="1">
    <location>
        <begin position="89"/>
        <end position="113"/>
    </location>
</feature>
<feature type="transmembrane region" description="Helical" evidence="1">
    <location>
        <begin position="144"/>
        <end position="162"/>
    </location>
</feature>
<evidence type="ECO:0000259" key="2">
    <source>
        <dbReference type="PROSITE" id="PS50887"/>
    </source>
</evidence>
<dbReference type="SMART" id="SM00267">
    <property type="entry name" value="GGDEF"/>
    <property type="match status" value="1"/>
</dbReference>
<dbReference type="Gene3D" id="3.30.70.270">
    <property type="match status" value="1"/>
</dbReference>
<keyword evidence="1" id="KW-0472">Membrane</keyword>
<feature type="transmembrane region" description="Helical" evidence="1">
    <location>
        <begin position="49"/>
        <end position="68"/>
    </location>
</feature>
<evidence type="ECO:0000313" key="4">
    <source>
        <dbReference type="Proteomes" id="UP000605099"/>
    </source>
</evidence>
<dbReference type="PANTHER" id="PTHR46663:SF2">
    <property type="entry name" value="GGDEF DOMAIN-CONTAINING PROTEIN"/>
    <property type="match status" value="1"/>
</dbReference>
<name>A0ABQ2JV46_9SPHN</name>
<dbReference type="CDD" id="cd01949">
    <property type="entry name" value="GGDEF"/>
    <property type="match status" value="1"/>
</dbReference>
<reference evidence="4" key="1">
    <citation type="journal article" date="2019" name="Int. J. Syst. Evol. Microbiol.">
        <title>The Global Catalogue of Microorganisms (GCM) 10K type strain sequencing project: providing services to taxonomists for standard genome sequencing and annotation.</title>
        <authorList>
            <consortium name="The Broad Institute Genomics Platform"/>
            <consortium name="The Broad Institute Genome Sequencing Center for Infectious Disease"/>
            <person name="Wu L."/>
            <person name="Ma J."/>
        </authorList>
    </citation>
    <scope>NUCLEOTIDE SEQUENCE [LARGE SCALE GENOMIC DNA]</scope>
    <source>
        <strain evidence="4">CGMCC 1.6784</strain>
    </source>
</reference>
<accession>A0ABQ2JV46</accession>
<organism evidence="3 4">
    <name type="scientific">Novosphingobium indicum</name>
    <dbReference type="NCBI Taxonomy" id="462949"/>
    <lineage>
        <taxon>Bacteria</taxon>
        <taxon>Pseudomonadati</taxon>
        <taxon>Pseudomonadota</taxon>
        <taxon>Alphaproteobacteria</taxon>
        <taxon>Sphingomonadales</taxon>
        <taxon>Sphingomonadaceae</taxon>
        <taxon>Novosphingobium</taxon>
    </lineage>
</organism>
<proteinExistence type="predicted"/>
<dbReference type="InterPro" id="IPR000160">
    <property type="entry name" value="GGDEF_dom"/>
</dbReference>
<feature type="domain" description="GGDEF" evidence="2">
    <location>
        <begin position="236"/>
        <end position="369"/>
    </location>
</feature>
<dbReference type="SUPFAM" id="SSF55073">
    <property type="entry name" value="Nucleotide cyclase"/>
    <property type="match status" value="1"/>
</dbReference>
<sequence length="369" mass="39939">MPDRFAASLTDRVYVEQVRSLYLNVVPALVMWVAFIVNFGLAYRNKAEPGLLLLGVAGIVASSTRIAITMRFRDCALTAALDRKDARRLEVLFSVPYLAFSLLLGILSLHIFLWSTPELHMLTICVVVGYCAGVATNCGQRPRLAIPSMLLAVGPPIVAAALKAEPVYIGMATIASAFVVGGIQAIHVRFETSKSEVGQRLASVSLARCDTLTTLPNRLALQEYFDEHAALTSPHRAIAVHYLDLNGFKPINDRHGHAVGDALLQAVADRLRGAVRSGDMVARMGGDEFAVVQFGIHHADEADLLARRIVATIAQPYALAEYELSISTCVGTAISTDRSVDLDALLKEADAALYEAKRKRHAKTMAMSA</sequence>
<dbReference type="InterPro" id="IPR052163">
    <property type="entry name" value="DGC-Regulatory_Protein"/>
</dbReference>
<gene>
    <name evidence="3" type="ORF">GCM10011349_36380</name>
</gene>
<feature type="transmembrane region" description="Helical" evidence="1">
    <location>
        <begin position="119"/>
        <end position="137"/>
    </location>
</feature>
<dbReference type="Pfam" id="PF00990">
    <property type="entry name" value="GGDEF"/>
    <property type="match status" value="1"/>
</dbReference>
<dbReference type="InterPro" id="IPR043128">
    <property type="entry name" value="Rev_trsase/Diguanyl_cyclase"/>
</dbReference>
<dbReference type="PANTHER" id="PTHR46663">
    <property type="entry name" value="DIGUANYLATE CYCLASE DGCT-RELATED"/>
    <property type="match status" value="1"/>
</dbReference>
<comment type="caution">
    <text evidence="3">The sequence shown here is derived from an EMBL/GenBank/DDBJ whole genome shotgun (WGS) entry which is preliminary data.</text>
</comment>
<dbReference type="InterPro" id="IPR029787">
    <property type="entry name" value="Nucleotide_cyclase"/>
</dbReference>
<dbReference type="RefSeq" id="WP_229710557.1">
    <property type="nucleotide sequence ID" value="NZ_BMLK01000020.1"/>
</dbReference>
<keyword evidence="1" id="KW-1133">Transmembrane helix</keyword>
<dbReference type="EMBL" id="BMLK01000020">
    <property type="protein sequence ID" value="GGN57637.1"/>
    <property type="molecule type" value="Genomic_DNA"/>
</dbReference>
<dbReference type="NCBIfam" id="TIGR00254">
    <property type="entry name" value="GGDEF"/>
    <property type="match status" value="1"/>
</dbReference>
<evidence type="ECO:0000256" key="1">
    <source>
        <dbReference type="SAM" id="Phobius"/>
    </source>
</evidence>
<feature type="transmembrane region" description="Helical" evidence="1">
    <location>
        <begin position="21"/>
        <end position="43"/>
    </location>
</feature>
<keyword evidence="1" id="KW-0812">Transmembrane</keyword>
<dbReference type="PROSITE" id="PS50887">
    <property type="entry name" value="GGDEF"/>
    <property type="match status" value="1"/>
</dbReference>
<dbReference type="Proteomes" id="UP000605099">
    <property type="component" value="Unassembled WGS sequence"/>
</dbReference>
<evidence type="ECO:0000313" key="3">
    <source>
        <dbReference type="EMBL" id="GGN57637.1"/>
    </source>
</evidence>
<keyword evidence="4" id="KW-1185">Reference proteome</keyword>
<feature type="transmembrane region" description="Helical" evidence="1">
    <location>
        <begin position="168"/>
        <end position="190"/>
    </location>
</feature>
<protein>
    <recommendedName>
        <fullName evidence="2">GGDEF domain-containing protein</fullName>
    </recommendedName>
</protein>